<name>A0A0P4Y9U7_9CRUS</name>
<reference evidence="1" key="3">
    <citation type="submission" date="2015-10" db="EMBL/GenBank/DDBJ databases">
        <authorList>
            <person name="Gilbert D.G."/>
        </authorList>
    </citation>
    <scope>NUCLEOTIDE SEQUENCE</scope>
</reference>
<evidence type="ECO:0000313" key="2">
    <source>
        <dbReference type="EMBL" id="JAN73145.1"/>
    </source>
</evidence>
<accession>A0A0P4Y9U7</accession>
<dbReference type="EMBL" id="GDIQ01021592">
    <property type="protein sequence ID" value="JAN73145.1"/>
    <property type="molecule type" value="Transcribed_RNA"/>
</dbReference>
<reference evidence="2" key="2">
    <citation type="submission" date="2015-10" db="EMBL/GenBank/DDBJ databases">
        <title>EvidentialGene: Evidence-directed Construction of Complete mRNA Transcriptomes without Genomes.</title>
        <authorList>
            <person name="Gilbert D.G."/>
        </authorList>
    </citation>
    <scope>NUCLEOTIDE SEQUENCE</scope>
</reference>
<reference evidence="1" key="1">
    <citation type="submission" date="2015-10" db="EMBL/GenBank/DDBJ databases">
        <title>Daphnia magna gene sets from two clonal populations assembled and annotated with EvidentialGene.</title>
        <authorList>
            <person name="Gilbert D."/>
            <person name="Podicheti R."/>
            <person name="Orsini L."/>
            <person name="Colbourne J."/>
            <person name="Pfrender M."/>
        </authorList>
    </citation>
    <scope>NUCLEOTIDE SEQUENCE</scope>
</reference>
<proteinExistence type="predicted"/>
<sequence>MDFLTSNQRVSLNEAFKVLKRELKHFRKSSLSVRLLIISNMNERFFYNIPVFSFVLSRVIEPINRFYDSGFKFKF</sequence>
<dbReference type="AlphaFoldDB" id="A0A0P4Y9U7"/>
<evidence type="ECO:0000313" key="1">
    <source>
        <dbReference type="EMBL" id="JAI90605.1"/>
    </source>
</evidence>
<organism evidence="1">
    <name type="scientific">Daphnia magna</name>
    <dbReference type="NCBI Taxonomy" id="35525"/>
    <lineage>
        <taxon>Eukaryota</taxon>
        <taxon>Metazoa</taxon>
        <taxon>Ecdysozoa</taxon>
        <taxon>Arthropoda</taxon>
        <taxon>Crustacea</taxon>
        <taxon>Branchiopoda</taxon>
        <taxon>Diplostraca</taxon>
        <taxon>Cladocera</taxon>
        <taxon>Anomopoda</taxon>
        <taxon>Daphniidae</taxon>
        <taxon>Daphnia</taxon>
    </lineage>
</organism>
<protein>
    <submittedName>
        <fullName evidence="1">Uncharacterized protein</fullName>
    </submittedName>
</protein>
<dbReference type="EMBL" id="GDIP01232796">
    <property type="protein sequence ID" value="JAI90605.1"/>
    <property type="molecule type" value="Transcribed_RNA"/>
</dbReference>